<evidence type="ECO:0000313" key="2">
    <source>
        <dbReference type="EMBL" id="JAE38991.1"/>
    </source>
</evidence>
<feature type="compositionally biased region" description="Pro residues" evidence="1">
    <location>
        <begin position="35"/>
        <end position="49"/>
    </location>
</feature>
<dbReference type="EMBL" id="GBRH01158905">
    <property type="protein sequence ID" value="JAE38991.1"/>
    <property type="molecule type" value="Transcribed_RNA"/>
</dbReference>
<protein>
    <submittedName>
        <fullName evidence="2">Uncharacterized protein</fullName>
    </submittedName>
</protein>
<organism evidence="2">
    <name type="scientific">Arundo donax</name>
    <name type="common">Giant reed</name>
    <name type="synonym">Donax arundinaceus</name>
    <dbReference type="NCBI Taxonomy" id="35708"/>
    <lineage>
        <taxon>Eukaryota</taxon>
        <taxon>Viridiplantae</taxon>
        <taxon>Streptophyta</taxon>
        <taxon>Embryophyta</taxon>
        <taxon>Tracheophyta</taxon>
        <taxon>Spermatophyta</taxon>
        <taxon>Magnoliopsida</taxon>
        <taxon>Liliopsida</taxon>
        <taxon>Poales</taxon>
        <taxon>Poaceae</taxon>
        <taxon>PACMAD clade</taxon>
        <taxon>Arundinoideae</taxon>
        <taxon>Arundineae</taxon>
        <taxon>Arundo</taxon>
    </lineage>
</organism>
<reference evidence="2" key="2">
    <citation type="journal article" date="2015" name="Data Brief">
        <title>Shoot transcriptome of the giant reed, Arundo donax.</title>
        <authorList>
            <person name="Barrero R.A."/>
            <person name="Guerrero F.D."/>
            <person name="Moolhuijzen P."/>
            <person name="Goolsby J.A."/>
            <person name="Tidwell J."/>
            <person name="Bellgard S.E."/>
            <person name="Bellgard M.I."/>
        </authorList>
    </citation>
    <scope>NUCLEOTIDE SEQUENCE</scope>
    <source>
        <tissue evidence="2">Shoot tissue taken approximately 20 cm above the soil surface</tissue>
    </source>
</reference>
<evidence type="ECO:0000256" key="1">
    <source>
        <dbReference type="SAM" id="MobiDB-lite"/>
    </source>
</evidence>
<proteinExistence type="predicted"/>
<feature type="region of interest" description="Disordered" evidence="1">
    <location>
        <begin position="29"/>
        <end position="49"/>
    </location>
</feature>
<sequence length="156" mass="17422">MYRSPPPVPLPAPLRRPLQHRCRHLPLSSLLLSHPNPPPRPPTPLPPKFYPAFPNPNFYPWAGAASATQAAKRKTTSAAEDDRGSGRKTGVVAQLWTMGRRCCCGRQGGGTDGIWQRWAFVLVASCRGWLDLLPTPLLQDQDRGSYKLEDRRQFLS</sequence>
<reference evidence="2" key="1">
    <citation type="submission" date="2014-09" db="EMBL/GenBank/DDBJ databases">
        <authorList>
            <person name="Magalhaes I.L.F."/>
            <person name="Oliveira U."/>
            <person name="Santos F.R."/>
            <person name="Vidigal T.H.D.A."/>
            <person name="Brescovit A.D."/>
            <person name="Santos A.J."/>
        </authorList>
    </citation>
    <scope>NUCLEOTIDE SEQUENCE</scope>
    <source>
        <tissue evidence="2">Shoot tissue taken approximately 20 cm above the soil surface</tissue>
    </source>
</reference>
<name>A0A0A9HVU9_ARUDO</name>
<dbReference type="AlphaFoldDB" id="A0A0A9HVU9"/>
<accession>A0A0A9HVU9</accession>